<dbReference type="Gene3D" id="3.40.50.12780">
    <property type="entry name" value="N-terminal domain of ligase-like"/>
    <property type="match status" value="1"/>
</dbReference>
<dbReference type="EMBL" id="FQZU01000006">
    <property type="protein sequence ID" value="SHJ29363.1"/>
    <property type="molecule type" value="Genomic_DNA"/>
</dbReference>
<dbReference type="InterPro" id="IPR020845">
    <property type="entry name" value="AMP-binding_CS"/>
</dbReference>
<feature type="domain" description="AMP-dependent synthetase/ligase" evidence="5">
    <location>
        <begin position="18"/>
        <end position="436"/>
    </location>
</feature>
<evidence type="ECO:0000256" key="2">
    <source>
        <dbReference type="ARBA" id="ARBA00022832"/>
    </source>
</evidence>
<keyword evidence="3" id="KW-0443">Lipid metabolism</keyword>
<dbReference type="Pfam" id="PF23562">
    <property type="entry name" value="AMP-binding_C_3"/>
    <property type="match status" value="1"/>
</dbReference>
<dbReference type="PANTHER" id="PTHR43272">
    <property type="entry name" value="LONG-CHAIN-FATTY-ACID--COA LIGASE"/>
    <property type="match status" value="1"/>
</dbReference>
<organism evidence="6 7">
    <name type="scientific">Desulfatibacillum alkenivorans DSM 16219</name>
    <dbReference type="NCBI Taxonomy" id="1121393"/>
    <lineage>
        <taxon>Bacteria</taxon>
        <taxon>Pseudomonadati</taxon>
        <taxon>Thermodesulfobacteriota</taxon>
        <taxon>Desulfobacteria</taxon>
        <taxon>Desulfobacterales</taxon>
        <taxon>Desulfatibacillaceae</taxon>
        <taxon>Desulfatibacillum</taxon>
    </lineage>
</organism>
<dbReference type="InterPro" id="IPR045851">
    <property type="entry name" value="AMP-bd_C_sf"/>
</dbReference>
<dbReference type="Gene3D" id="3.30.300.30">
    <property type="match status" value="1"/>
</dbReference>
<evidence type="ECO:0000256" key="3">
    <source>
        <dbReference type="ARBA" id="ARBA00023098"/>
    </source>
</evidence>
<accession>A0A1M6I4K2</accession>
<dbReference type="InterPro" id="IPR042099">
    <property type="entry name" value="ANL_N_sf"/>
</dbReference>
<reference evidence="7" key="1">
    <citation type="submission" date="2016-11" db="EMBL/GenBank/DDBJ databases">
        <authorList>
            <person name="Varghese N."/>
            <person name="Submissions S."/>
        </authorList>
    </citation>
    <scope>NUCLEOTIDE SEQUENCE [LARGE SCALE GENOMIC DNA]</scope>
    <source>
        <strain evidence="7">DSM 16219</strain>
    </source>
</reference>
<dbReference type="Proteomes" id="UP000183994">
    <property type="component" value="Unassembled WGS sequence"/>
</dbReference>
<dbReference type="AlphaFoldDB" id="A0A1M6I4K2"/>
<dbReference type="GO" id="GO:0016020">
    <property type="term" value="C:membrane"/>
    <property type="evidence" value="ECO:0007669"/>
    <property type="project" value="TreeGrafter"/>
</dbReference>
<proteinExistence type="predicted"/>
<keyword evidence="1" id="KW-0436">Ligase</keyword>
<gene>
    <name evidence="6" type="ORF">SAMN02745216_01351</name>
</gene>
<evidence type="ECO:0000256" key="1">
    <source>
        <dbReference type="ARBA" id="ARBA00022598"/>
    </source>
</evidence>
<sequence>MPTPVRLDPSLNTVPKLFHAKVKQFGDRVAMREKVLGVWQEISWNEYLDNVRIAGAALLALGVSKGECVSIISENNPEWLYCDIAVQCLGGISVGIYPTCSSEEVAYIINHSESRIFFVEDEEQLDKYLESRAELTCVEKVIVYDMEGLRKFKDDMVMSFDEFMAMGREERQKDPYRFEEIWPSVRPEDTAIVVYTSGTTGPPKGAMLSHNNITCANRMLVEANPVDEGNEILSFLPLCHVAERNCTTFQGLTSGVIINFAENLETVPEDLREISPHSFFAVPRIWEKFYSSIIIRMKDSTWLENKVFDWAVKTGRMIYALKAEEKPIPSMLKFKYFWAHLLVFRNMKRMLGLDRAAYMISGGAPIAPEILEFFHAAGLPIREVYGQTESTGPTTIHQGKDIKLGTVGKPCPGVEVRIAEDGEILVRGENVFQGYLKAPDATAETIVDGWLHSGDVGRMDDEGNLVIMDRKKDIIITAGGKNVTPQYIENKLKFSPYINDAVVIGDRRKYLTALVMIDKENVTQYAQEERIPFTTYKSLCHNQEINDLIQAEIAKVNKTLAQVETIKKFRLIDIELTSDDAELTATMKLKRKYVNQRFETLIADMY</sequence>
<evidence type="ECO:0000259" key="5">
    <source>
        <dbReference type="Pfam" id="PF00501"/>
    </source>
</evidence>
<comment type="catalytic activity">
    <reaction evidence="4">
        <text>a long-chain fatty acid + ATP + CoA = a long-chain fatty acyl-CoA + AMP + diphosphate</text>
        <dbReference type="Rhea" id="RHEA:15421"/>
        <dbReference type="ChEBI" id="CHEBI:30616"/>
        <dbReference type="ChEBI" id="CHEBI:33019"/>
        <dbReference type="ChEBI" id="CHEBI:57287"/>
        <dbReference type="ChEBI" id="CHEBI:57560"/>
        <dbReference type="ChEBI" id="CHEBI:83139"/>
        <dbReference type="ChEBI" id="CHEBI:456215"/>
        <dbReference type="EC" id="6.2.1.3"/>
    </reaction>
    <physiologicalReaction direction="left-to-right" evidence="4">
        <dbReference type="Rhea" id="RHEA:15422"/>
    </physiologicalReaction>
</comment>
<dbReference type="OrthoDB" id="9803968at2"/>
<evidence type="ECO:0000313" key="7">
    <source>
        <dbReference type="Proteomes" id="UP000183994"/>
    </source>
</evidence>
<dbReference type="PROSITE" id="PS00455">
    <property type="entry name" value="AMP_BINDING"/>
    <property type="match status" value="1"/>
</dbReference>
<evidence type="ECO:0000256" key="4">
    <source>
        <dbReference type="ARBA" id="ARBA00024484"/>
    </source>
</evidence>
<keyword evidence="7" id="KW-1185">Reference proteome</keyword>
<dbReference type="GO" id="GO:0004467">
    <property type="term" value="F:long-chain fatty acid-CoA ligase activity"/>
    <property type="evidence" value="ECO:0007669"/>
    <property type="project" value="UniProtKB-EC"/>
</dbReference>
<dbReference type="InterPro" id="IPR000873">
    <property type="entry name" value="AMP-dep_synth/lig_dom"/>
</dbReference>
<dbReference type="PANTHER" id="PTHR43272:SF32">
    <property type="entry name" value="AMP-DEPENDENT SYNTHETASE_LIGASE DOMAIN-CONTAINING PROTEIN"/>
    <property type="match status" value="1"/>
</dbReference>
<dbReference type="SUPFAM" id="SSF56801">
    <property type="entry name" value="Acetyl-CoA synthetase-like"/>
    <property type="match status" value="1"/>
</dbReference>
<evidence type="ECO:0000313" key="6">
    <source>
        <dbReference type="EMBL" id="SHJ29363.1"/>
    </source>
</evidence>
<dbReference type="Pfam" id="PF00501">
    <property type="entry name" value="AMP-binding"/>
    <property type="match status" value="1"/>
</dbReference>
<keyword evidence="2" id="KW-0276">Fatty acid metabolism</keyword>
<name>A0A1M6I4K2_9BACT</name>
<dbReference type="RefSeq" id="WP_073474299.1">
    <property type="nucleotide sequence ID" value="NZ_FQZU01000006.1"/>
</dbReference>
<dbReference type="STRING" id="1121393.SAMN02745216_01351"/>
<protein>
    <submittedName>
        <fullName evidence="6">Long-chain acyl-CoA synthetase</fullName>
    </submittedName>
</protein>